<dbReference type="Pfam" id="PF00933">
    <property type="entry name" value="Glyco_hydro_3"/>
    <property type="match status" value="1"/>
</dbReference>
<evidence type="ECO:0000256" key="8">
    <source>
        <dbReference type="ARBA" id="ARBA00023295"/>
    </source>
</evidence>
<dbReference type="GO" id="GO:0009251">
    <property type="term" value="P:glucan catabolic process"/>
    <property type="evidence" value="ECO:0007669"/>
    <property type="project" value="TreeGrafter"/>
</dbReference>
<name>A0A9P4GUG2_9PLEO</name>
<feature type="region of interest" description="Disordered" evidence="10">
    <location>
        <begin position="1598"/>
        <end position="1618"/>
    </location>
</feature>
<dbReference type="SUPFAM" id="SSF51445">
    <property type="entry name" value="(Trans)glycosidases"/>
    <property type="match status" value="1"/>
</dbReference>
<protein>
    <recommendedName>
        <fullName evidence="3">beta-glucosidase</fullName>
        <ecNumber evidence="3">3.2.1.21</ecNumber>
    </recommendedName>
</protein>
<dbReference type="SUPFAM" id="SSF52279">
    <property type="entry name" value="Beta-D-glucan exohydrolase, C-terminal domain"/>
    <property type="match status" value="1"/>
</dbReference>
<evidence type="ECO:0000256" key="7">
    <source>
        <dbReference type="ARBA" id="ARBA00023277"/>
    </source>
</evidence>
<dbReference type="Pfam" id="PF01915">
    <property type="entry name" value="Glyco_hydro_3_C"/>
    <property type="match status" value="1"/>
</dbReference>
<dbReference type="EC" id="3.2.1.21" evidence="3"/>
<feature type="chain" id="PRO_5040401663" description="beta-glucosidase" evidence="11">
    <location>
        <begin position="24"/>
        <end position="1655"/>
    </location>
</feature>
<dbReference type="PANTHER" id="PTHR30620:SF117">
    <property type="entry name" value="BETA-1,4-XYLOSIDASE (EUROFUNG)"/>
    <property type="match status" value="1"/>
</dbReference>
<dbReference type="FunFam" id="2.60.40.10:FF:000495">
    <property type="entry name" value="Periplasmic beta-glucosidase"/>
    <property type="match status" value="1"/>
</dbReference>
<dbReference type="InterPro" id="IPR026891">
    <property type="entry name" value="Fn3-like"/>
</dbReference>
<dbReference type="InterPro" id="IPR013783">
    <property type="entry name" value="Ig-like_fold"/>
</dbReference>
<evidence type="ECO:0000256" key="5">
    <source>
        <dbReference type="ARBA" id="ARBA00022801"/>
    </source>
</evidence>
<evidence type="ECO:0000259" key="12">
    <source>
        <dbReference type="SMART" id="SM01217"/>
    </source>
</evidence>
<keyword evidence="5 13" id="KW-0378">Hydrolase</keyword>
<keyword evidence="9" id="KW-0624">Polysaccharide degradation</keyword>
<dbReference type="PRINTS" id="PR00133">
    <property type="entry name" value="GLHYDRLASE3"/>
</dbReference>
<evidence type="ECO:0000256" key="11">
    <source>
        <dbReference type="SAM" id="SignalP"/>
    </source>
</evidence>
<comment type="similarity">
    <text evidence="2">Belongs to the glycosyl hydrolase 3 family.</text>
</comment>
<dbReference type="Gene3D" id="3.40.50.1700">
    <property type="entry name" value="Glycoside hydrolase family 3 C-terminal domain"/>
    <property type="match status" value="1"/>
</dbReference>
<evidence type="ECO:0000313" key="14">
    <source>
        <dbReference type="Proteomes" id="UP000800039"/>
    </source>
</evidence>
<dbReference type="Pfam" id="PF14310">
    <property type="entry name" value="Fn3-like"/>
    <property type="match status" value="1"/>
</dbReference>
<gene>
    <name evidence="13" type="ORF">K460DRAFT_383252</name>
</gene>
<feature type="signal peptide" evidence="11">
    <location>
        <begin position="1"/>
        <end position="23"/>
    </location>
</feature>
<reference evidence="13" key="1">
    <citation type="submission" date="2020-01" db="EMBL/GenBank/DDBJ databases">
        <authorList>
            <consortium name="DOE Joint Genome Institute"/>
            <person name="Haridas S."/>
            <person name="Albert R."/>
            <person name="Binder M."/>
            <person name="Bloem J."/>
            <person name="Labutti K."/>
            <person name="Salamov A."/>
            <person name="Andreopoulos B."/>
            <person name="Baker S.E."/>
            <person name="Barry K."/>
            <person name="Bills G."/>
            <person name="Bluhm B.H."/>
            <person name="Cannon C."/>
            <person name="Castanera R."/>
            <person name="Culley D.E."/>
            <person name="Daum C."/>
            <person name="Ezra D."/>
            <person name="Gonzalez J.B."/>
            <person name="Henrissat B."/>
            <person name="Kuo A."/>
            <person name="Liang C."/>
            <person name="Lipzen A."/>
            <person name="Lutzoni F."/>
            <person name="Magnuson J."/>
            <person name="Mondo S."/>
            <person name="Nolan M."/>
            <person name="Ohm R."/>
            <person name="Pangilinan J."/>
            <person name="Park H.-J."/>
            <person name="Ramirez L."/>
            <person name="Alfaro M."/>
            <person name="Sun H."/>
            <person name="Tritt A."/>
            <person name="Yoshinaga Y."/>
            <person name="Zwiers L.-H."/>
            <person name="Turgeon B.G."/>
            <person name="Goodwin S.B."/>
            <person name="Spatafora J.W."/>
            <person name="Crous P.W."/>
            <person name="Grigoriev I.V."/>
        </authorList>
    </citation>
    <scope>NUCLEOTIDE SEQUENCE</scope>
    <source>
        <strain evidence="13">CBS 394.84</strain>
    </source>
</reference>
<dbReference type="Gene3D" id="2.60.40.10">
    <property type="entry name" value="Immunoglobulins"/>
    <property type="match status" value="1"/>
</dbReference>
<evidence type="ECO:0000256" key="10">
    <source>
        <dbReference type="SAM" id="MobiDB-lite"/>
    </source>
</evidence>
<dbReference type="SMART" id="SM01217">
    <property type="entry name" value="Fn3_like"/>
    <property type="match status" value="1"/>
</dbReference>
<evidence type="ECO:0000256" key="1">
    <source>
        <dbReference type="ARBA" id="ARBA00000448"/>
    </source>
</evidence>
<proteinExistence type="inferred from homology"/>
<evidence type="ECO:0000256" key="4">
    <source>
        <dbReference type="ARBA" id="ARBA00022729"/>
    </source>
</evidence>
<dbReference type="InterPro" id="IPR002772">
    <property type="entry name" value="Glyco_hydro_3_C"/>
</dbReference>
<dbReference type="InterPro" id="IPR017853">
    <property type="entry name" value="GH"/>
</dbReference>
<evidence type="ECO:0000256" key="2">
    <source>
        <dbReference type="ARBA" id="ARBA00005336"/>
    </source>
</evidence>
<dbReference type="FunFam" id="3.20.20.300:FF:000007">
    <property type="entry name" value="Lysosomal beta glucosidase"/>
    <property type="match status" value="1"/>
</dbReference>
<dbReference type="Gene3D" id="3.20.20.300">
    <property type="entry name" value="Glycoside hydrolase, family 3, N-terminal domain"/>
    <property type="match status" value="1"/>
</dbReference>
<evidence type="ECO:0000256" key="6">
    <source>
        <dbReference type="ARBA" id="ARBA00023180"/>
    </source>
</evidence>
<dbReference type="RefSeq" id="XP_040794548.1">
    <property type="nucleotide sequence ID" value="XM_040935440.1"/>
</dbReference>
<organism evidence="13 14">
    <name type="scientific">Cucurbitaria berberidis CBS 394.84</name>
    <dbReference type="NCBI Taxonomy" id="1168544"/>
    <lineage>
        <taxon>Eukaryota</taxon>
        <taxon>Fungi</taxon>
        <taxon>Dikarya</taxon>
        <taxon>Ascomycota</taxon>
        <taxon>Pezizomycotina</taxon>
        <taxon>Dothideomycetes</taxon>
        <taxon>Pleosporomycetidae</taxon>
        <taxon>Pleosporales</taxon>
        <taxon>Pleosporineae</taxon>
        <taxon>Cucurbitariaceae</taxon>
        <taxon>Cucurbitaria</taxon>
    </lineage>
</organism>
<keyword evidence="7" id="KW-0119">Carbohydrate metabolism</keyword>
<dbReference type="GO" id="GO:0008422">
    <property type="term" value="F:beta-glucosidase activity"/>
    <property type="evidence" value="ECO:0007669"/>
    <property type="project" value="UniProtKB-EC"/>
</dbReference>
<keyword evidence="6" id="KW-0325">Glycoprotein</keyword>
<evidence type="ECO:0000256" key="9">
    <source>
        <dbReference type="ARBA" id="ARBA00023326"/>
    </source>
</evidence>
<comment type="caution">
    <text evidence="13">The sequence shown here is derived from an EMBL/GenBank/DDBJ whole genome shotgun (WGS) entry which is preliminary data.</text>
</comment>
<dbReference type="InterPro" id="IPR051915">
    <property type="entry name" value="Cellulose_Degrad_GH3"/>
</dbReference>
<dbReference type="InterPro" id="IPR001764">
    <property type="entry name" value="Glyco_hydro_3_N"/>
</dbReference>
<sequence>MRYLSFEAAILFAGCLLPRSSDAYDLVRRREAANATYKNPSASVDARVADLLSRMTIEEKTSQLIQGDLVNWINITTNAFNSSGLAWNFKVRAGQFYVGHAIPPDWLISGIKTGQDYLLHNTTLGIPALTQTEGIHGLLVGNATIFNSPIAHACSWNPDLIHDMAVIIGKESQSLGINQVFAPVVDLARELRYGRVEETYGEDHFLAGEMGYQYVKGVQSVNVSATVKHFAGFSAPEQGINTGPVHGGERELRTTWLPSFKRAIIDAGAWSIMGAYHSFDGIPSIADDHLQETILRKEWGYEYWITSDAGATDRLCCNFKLCQCKTADKPIDKEAVTLMTLPNGNDVEMGGGSYNYELIPQLVEEGKLDLEVVNRAVARQLRAKFQMGLFENPYQGLSPNETNTIMHAEEHVELARKIEAESVVLLENKNSTLPLPKSAKVAVIGPMGNITNLGDYVVYRSQYNPSNVTPLQGIQNVSTGTVTYAQGCERWSNDQSGFPEAIAAAQAADVAVVVVGTWSRDQGELWRGLNATTGEHVDVASLNLVGAMGPLVQAIIETGKPTVVVYSSGKPITEPWISEKAAALVQQFYPGEQGGSALADILFGNVNPSGKLSVSFPYDVGTLPIYYDYLNSGRYTDPGAILPNGTLQFGHQYVLNTPQPLYEFGYGLSYANFTYSNVTLSKTEVSANEVITATVSVTNKSPVDGKEVIQAYVQDVLASVVVPNIELKGFKKVLVKAGETVDVSIELDVGKWGLWNRKFQYVVEKGDFVVHLGSSSKDLRANGTVTVVPLNQPPNPDEDLDYPEDDGLFDEIYLSDDDLAGISHSKKTHLAVNPKYAQTWTREHGFRELVQNWRDGILRTNSLTIDLFRDNLKVSRDAGLVLVLSFHPQNTNDSSKLLGFIRFKYDRNSLEGVLTMSNFKARLQRWHLSFGGSSKDKDSSQSGQHGEGMKMAVLTFRRHPHCHNVRIEASSFKWSFNFDKERRLICNMRRIDRDIINEEKRAAARQPRTVEGHIWEDVTVILGEIKQCRSEDGVQEKGRKIHLHDFDQWLKVLLDFSNPDSVRTSAGDLILDQAYANKLYLRGLHLPSSNAAGKNYRYGYNFSNGYTDRDRRAVGTGGEAFHESALVNKIWATVLRTKKTEYIDVYTKMVLYELENVADVRLVVRGRWIDGDIVRMMWEHMNTINTNDQGQSAFYHAPDLSKDGVKIITTILNLHPYPVPAEMWEMLRDYKLCRTPYEEQEHRFTAMELADIPRTPFATNLHWMLESCLLAHPKTKSLTLAFVQERGLGIDVALCASTLKVSDRYLCFNTSHAYAPCGEIEPSETSPFACEHIVLQLWDNILSLLSANPESETSAKEEHQLKSMVGKRLAQMPRNVKCRQTCRRGELSVSWESNEAVRQAKQPVTVVAHVASCNRSRSPFIIEDELSEEAGCGCPQMMSCVHSSGVTFSGLSTDEQYSATLARALEGSFFSLPADLQTPASENTEVMEVVEVDDDDEELDASGPELHREPIVSPSPRKTVLGSVNRLASIQREQLGVLFGAIPRTPAFSAQGYVPGAKIAHGSLDWGGSFPGSHDFYRTRDRSDEDIFILKPKSQPLNENGKLTKMTGRRSSLPGRDDALSGHLGPLPYCSSSEIVPVPREEIAGMKRCGLEGFL</sequence>
<dbReference type="InterPro" id="IPR036962">
    <property type="entry name" value="Glyco_hydro_3_N_sf"/>
</dbReference>
<dbReference type="Proteomes" id="UP000800039">
    <property type="component" value="Unassembled WGS sequence"/>
</dbReference>
<accession>A0A9P4GUG2</accession>
<evidence type="ECO:0000313" key="13">
    <source>
        <dbReference type="EMBL" id="KAF1851985.1"/>
    </source>
</evidence>
<keyword evidence="14" id="KW-1185">Reference proteome</keyword>
<keyword evidence="8" id="KW-0326">Glycosidase</keyword>
<dbReference type="OrthoDB" id="2123594at2759"/>
<dbReference type="PANTHER" id="PTHR30620">
    <property type="entry name" value="PERIPLASMIC BETA-GLUCOSIDASE-RELATED"/>
    <property type="match status" value="1"/>
</dbReference>
<dbReference type="EMBL" id="ML976614">
    <property type="protein sequence ID" value="KAF1851985.1"/>
    <property type="molecule type" value="Genomic_DNA"/>
</dbReference>
<dbReference type="FunFam" id="3.40.50.1700:FF:000009">
    <property type="entry name" value="Periplasmic beta-glucosidase"/>
    <property type="match status" value="1"/>
</dbReference>
<dbReference type="GeneID" id="63852691"/>
<keyword evidence="4 11" id="KW-0732">Signal</keyword>
<dbReference type="InterPro" id="IPR036881">
    <property type="entry name" value="Glyco_hydro_3_C_sf"/>
</dbReference>
<feature type="domain" description="Fibronectin type III-like" evidence="12">
    <location>
        <begin position="707"/>
        <end position="776"/>
    </location>
</feature>
<comment type="catalytic activity">
    <reaction evidence="1">
        <text>Hydrolysis of terminal, non-reducing beta-D-glucosyl residues with release of beta-D-glucose.</text>
        <dbReference type="EC" id="3.2.1.21"/>
    </reaction>
</comment>
<evidence type="ECO:0000256" key="3">
    <source>
        <dbReference type="ARBA" id="ARBA00012744"/>
    </source>
</evidence>